<dbReference type="EMBL" id="MRBO01000021">
    <property type="protein sequence ID" value="KAB2587288.1"/>
    <property type="molecule type" value="Genomic_DNA"/>
</dbReference>
<proteinExistence type="predicted"/>
<comment type="caution">
    <text evidence="2">The sequence shown here is derived from an EMBL/GenBank/DDBJ whole genome shotgun (WGS) entry which is preliminary data.</text>
</comment>
<evidence type="ECO:0000256" key="1">
    <source>
        <dbReference type="SAM" id="MobiDB-lite"/>
    </source>
</evidence>
<feature type="compositionally biased region" description="Basic and acidic residues" evidence="1">
    <location>
        <begin position="356"/>
        <end position="393"/>
    </location>
</feature>
<dbReference type="Proteomes" id="UP000325576">
    <property type="component" value="Unassembled WGS sequence"/>
</dbReference>
<protein>
    <recommendedName>
        <fullName evidence="4">DUF935 family protein</fullName>
    </recommendedName>
</protein>
<gene>
    <name evidence="2" type="ORF">BS297_01005</name>
</gene>
<sequence length="424" mass="47727">MRTIEEMRRGDATVHAGLMAVKMPIVAAEWSVESGGEDEQDTAAAELIDYNFNQVLNWKAILTEALTMLDFGFSVFELVFDWANVNGVDRVVLVKIAYRKQTTIEKWTQEDGTPGIVQRKADGTAVSIPDDKLLVLTHQQEGDNWQGVSILRSAYQNWYYKKTFYQIDAVKHERQALGVVKIKYPKGATPAMREEAKAAAQNVRANERAYIEEPDGWDINFMDMMANTTADPKESISHHDRQILKNMAVQYIDIGSAGSSGSYSASTDQRRLLELQDQAIASQIAARINDKVVKAIVDMNFNVTDYPKWKVGQIGQENVQELTEAVAKMTSSKLLTPTDQDEEHVRKVLRFPDMPEDIKDQPREQVKPESKVEPEQPEKTEIKDDDAEPKKLEASTVLAHARDVKQLLTENLYGTTGYEQNSAA</sequence>
<organism evidence="2 3">
    <name type="scientific">Rhodococcus erythropolis</name>
    <name type="common">Arthrobacter picolinophilus</name>
    <dbReference type="NCBI Taxonomy" id="1833"/>
    <lineage>
        <taxon>Bacteria</taxon>
        <taxon>Bacillati</taxon>
        <taxon>Actinomycetota</taxon>
        <taxon>Actinomycetes</taxon>
        <taxon>Mycobacteriales</taxon>
        <taxon>Nocardiaceae</taxon>
        <taxon>Rhodococcus</taxon>
        <taxon>Rhodococcus erythropolis group</taxon>
    </lineage>
</organism>
<dbReference type="Pfam" id="PF06074">
    <property type="entry name" value="Portal_Mu"/>
    <property type="match status" value="1"/>
</dbReference>
<dbReference type="InterPro" id="IPR009279">
    <property type="entry name" value="Portal_Mu"/>
</dbReference>
<name>A0A5N5E9X9_RHOER</name>
<reference evidence="2 3" key="1">
    <citation type="journal article" date="2017" name="Poromechanics V (2013)">
        <title>Genomic Characterization of the Arsenic-Tolerant Actinobacterium, &lt;i&gt;Rhodococcus erythropolis&lt;/i&gt; S43.</title>
        <authorList>
            <person name="Retamal-Morales G."/>
            <person name="Mehnert M."/>
            <person name="Schwabe R."/>
            <person name="Tischler D."/>
            <person name="Schloemann M."/>
            <person name="Levican G.J."/>
        </authorList>
    </citation>
    <scope>NUCLEOTIDE SEQUENCE [LARGE SCALE GENOMIC DNA]</scope>
    <source>
        <strain evidence="2 3">S43</strain>
    </source>
</reference>
<evidence type="ECO:0000313" key="3">
    <source>
        <dbReference type="Proteomes" id="UP000325576"/>
    </source>
</evidence>
<dbReference type="AlphaFoldDB" id="A0A5N5E9X9"/>
<evidence type="ECO:0000313" key="2">
    <source>
        <dbReference type="EMBL" id="KAB2587288.1"/>
    </source>
</evidence>
<evidence type="ECO:0008006" key="4">
    <source>
        <dbReference type="Google" id="ProtNLM"/>
    </source>
</evidence>
<feature type="region of interest" description="Disordered" evidence="1">
    <location>
        <begin position="352"/>
        <end position="396"/>
    </location>
</feature>
<accession>A0A5N5E9X9</accession>